<reference evidence="3" key="1">
    <citation type="submission" date="2018-09" db="EMBL/GenBank/DDBJ databases">
        <authorList>
            <person name="Livingstone P.G."/>
            <person name="Whitworth D.E."/>
        </authorList>
    </citation>
    <scope>NUCLEOTIDE SEQUENCE [LARGE SCALE GENOMIC DNA]</scope>
    <source>
        <strain evidence="3">AB050A</strain>
    </source>
</reference>
<proteinExistence type="predicted"/>
<feature type="compositionally biased region" description="Polar residues" evidence="1">
    <location>
        <begin position="1"/>
        <end position="18"/>
    </location>
</feature>
<dbReference type="AlphaFoldDB" id="A0A3A8P380"/>
<feature type="region of interest" description="Disordered" evidence="1">
    <location>
        <begin position="124"/>
        <end position="162"/>
    </location>
</feature>
<evidence type="ECO:0000256" key="1">
    <source>
        <dbReference type="SAM" id="MobiDB-lite"/>
    </source>
</evidence>
<keyword evidence="3" id="KW-1185">Reference proteome</keyword>
<evidence type="ECO:0000313" key="2">
    <source>
        <dbReference type="EMBL" id="RKH50753.1"/>
    </source>
</evidence>
<evidence type="ECO:0000313" key="3">
    <source>
        <dbReference type="Proteomes" id="UP000267003"/>
    </source>
</evidence>
<gene>
    <name evidence="2" type="ORF">D7W81_40940</name>
</gene>
<name>A0A3A8P380_9BACT</name>
<feature type="region of interest" description="Disordered" evidence="1">
    <location>
        <begin position="1"/>
        <end position="108"/>
    </location>
</feature>
<accession>A0A3A8P380</accession>
<organism evidence="2 3">
    <name type="scientific">Corallococcus aberystwythensis</name>
    <dbReference type="NCBI Taxonomy" id="2316722"/>
    <lineage>
        <taxon>Bacteria</taxon>
        <taxon>Pseudomonadati</taxon>
        <taxon>Myxococcota</taxon>
        <taxon>Myxococcia</taxon>
        <taxon>Myxococcales</taxon>
        <taxon>Cystobacterineae</taxon>
        <taxon>Myxococcaceae</taxon>
        <taxon>Corallococcus</taxon>
    </lineage>
</organism>
<dbReference type="EMBL" id="RAWK01000504">
    <property type="protein sequence ID" value="RKH50753.1"/>
    <property type="molecule type" value="Genomic_DNA"/>
</dbReference>
<feature type="compositionally biased region" description="Low complexity" evidence="1">
    <location>
        <begin position="136"/>
        <end position="148"/>
    </location>
</feature>
<dbReference type="Proteomes" id="UP000267003">
    <property type="component" value="Unassembled WGS sequence"/>
</dbReference>
<protein>
    <submittedName>
        <fullName evidence="2">Uncharacterized protein</fullName>
    </submittedName>
</protein>
<feature type="compositionally biased region" description="Gly residues" evidence="1">
    <location>
        <begin position="73"/>
        <end position="82"/>
    </location>
</feature>
<comment type="caution">
    <text evidence="2">The sequence shown here is derived from an EMBL/GenBank/DDBJ whole genome shotgun (WGS) entry which is preliminary data.</text>
</comment>
<sequence length="162" mass="16238">MKISRPPSSLPQVEQSHGSPIKCASGQSILGGGRGNSTHAQGYRDRPDQFQGGASQGGLGVGDMKPCASGSSVRGGGGGHSGNVGCSFVPPKDGASGESKTKPSPLEKLAQKLGDLFKKLFASLEPAHSPGRVATGDSSRSSGSTHSGSGQGRIGVEEEPQA</sequence>